<evidence type="ECO:0000256" key="1">
    <source>
        <dbReference type="ARBA" id="ARBA00008259"/>
    </source>
</evidence>
<dbReference type="RefSeq" id="XP_007508102.1">
    <property type="nucleotide sequence ID" value="XM_007508040.1"/>
</dbReference>
<dbReference type="SUPFAM" id="SSF50978">
    <property type="entry name" value="WD40 repeat-like"/>
    <property type="match status" value="1"/>
</dbReference>
<reference evidence="7 8" key="1">
    <citation type="submission" date="2011-10" db="EMBL/GenBank/DDBJ databases">
        <authorList>
            <person name="Genoscope - CEA"/>
        </authorList>
    </citation>
    <scope>NUCLEOTIDE SEQUENCE [LARGE SCALE GENOMIC DNA]</scope>
    <source>
        <strain evidence="7 8">RCC 1105</strain>
    </source>
</reference>
<dbReference type="GeneID" id="19010791"/>
<dbReference type="SMART" id="SM00320">
    <property type="entry name" value="WD40"/>
    <property type="match status" value="7"/>
</dbReference>
<dbReference type="STRING" id="41875.K8FDM0"/>
<dbReference type="InterPro" id="IPR018067">
    <property type="entry name" value="PP2A_PR55_CS"/>
</dbReference>
<dbReference type="InterPro" id="IPR036322">
    <property type="entry name" value="WD40_repeat_dom_sf"/>
</dbReference>
<feature type="compositionally biased region" description="Polar residues" evidence="6">
    <location>
        <begin position="1"/>
        <end position="16"/>
    </location>
</feature>
<dbReference type="PROSITE" id="PS01024">
    <property type="entry name" value="PR55_1"/>
    <property type="match status" value="1"/>
</dbReference>
<feature type="region of interest" description="Disordered" evidence="6">
    <location>
        <begin position="550"/>
        <end position="569"/>
    </location>
</feature>
<dbReference type="Pfam" id="PF00400">
    <property type="entry name" value="WD40"/>
    <property type="match status" value="1"/>
</dbReference>
<gene>
    <name evidence="7" type="ordered locus">Bathy18g01060</name>
</gene>
<protein>
    <recommendedName>
        <fullName evidence="5">Serine/threonine-protein phosphatase 2A 55 kDa regulatory subunit B</fullName>
    </recommendedName>
</protein>
<dbReference type="InterPro" id="IPR001680">
    <property type="entry name" value="WD40_rpt"/>
</dbReference>
<evidence type="ECO:0000256" key="3">
    <source>
        <dbReference type="ARBA" id="ARBA00022737"/>
    </source>
</evidence>
<feature type="compositionally biased region" description="Low complexity" evidence="6">
    <location>
        <begin position="269"/>
        <end position="278"/>
    </location>
</feature>
<evidence type="ECO:0000256" key="4">
    <source>
        <dbReference type="ARBA" id="ARBA00034298"/>
    </source>
</evidence>
<evidence type="ECO:0000313" key="8">
    <source>
        <dbReference type="Proteomes" id="UP000198341"/>
    </source>
</evidence>
<feature type="compositionally biased region" description="Low complexity" evidence="6">
    <location>
        <begin position="28"/>
        <end position="39"/>
    </location>
</feature>
<dbReference type="PANTHER" id="PTHR11871">
    <property type="entry name" value="PROTEIN PHOSPHATASE PP2A REGULATORY SUBUNIT B"/>
    <property type="match status" value="1"/>
</dbReference>
<dbReference type="GO" id="GO:0000159">
    <property type="term" value="C:protein phosphatase type 2A complex"/>
    <property type="evidence" value="ECO:0007669"/>
    <property type="project" value="UniProtKB-UniRule"/>
</dbReference>
<organism evidence="7 8">
    <name type="scientific">Bathycoccus prasinos</name>
    <dbReference type="NCBI Taxonomy" id="41875"/>
    <lineage>
        <taxon>Eukaryota</taxon>
        <taxon>Viridiplantae</taxon>
        <taxon>Chlorophyta</taxon>
        <taxon>Mamiellophyceae</taxon>
        <taxon>Mamiellales</taxon>
        <taxon>Bathycoccaceae</taxon>
        <taxon>Bathycoccus</taxon>
    </lineage>
</organism>
<evidence type="ECO:0000256" key="2">
    <source>
        <dbReference type="ARBA" id="ARBA00022574"/>
    </source>
</evidence>
<dbReference type="Proteomes" id="UP000198341">
    <property type="component" value="Chromosome 18"/>
</dbReference>
<dbReference type="eggNOG" id="KOG1354">
    <property type="taxonomic scope" value="Eukaryota"/>
</dbReference>
<dbReference type="GO" id="GO:0019888">
    <property type="term" value="F:protein phosphatase regulator activity"/>
    <property type="evidence" value="ECO:0007669"/>
    <property type="project" value="InterPro"/>
</dbReference>
<keyword evidence="8" id="KW-1185">Reference proteome</keyword>
<proteinExistence type="inferred from homology"/>
<keyword evidence="3 5" id="KW-0677">Repeat</keyword>
<dbReference type="OrthoDB" id="6274823at2759"/>
<dbReference type="PIRSF" id="PIRSF037309">
    <property type="entry name" value="PP2A_PR55"/>
    <property type="match status" value="1"/>
</dbReference>
<accession>K8FDM0</accession>
<feature type="region of interest" description="Disordered" evidence="6">
    <location>
        <begin position="263"/>
        <end position="320"/>
    </location>
</feature>
<dbReference type="PRINTS" id="PR00600">
    <property type="entry name" value="PP2APR55"/>
</dbReference>
<comment type="function">
    <text evidence="4">The B regulatory subunit may modulate substrate selectivity and catalytic activity, and may also direct the localization of the catalytic enzyme to a particular subcellular compartment.</text>
</comment>
<evidence type="ECO:0000256" key="5">
    <source>
        <dbReference type="RuleBase" id="RU331113"/>
    </source>
</evidence>
<keyword evidence="2 5" id="KW-0853">WD repeat</keyword>
<feature type="region of interest" description="Disordered" evidence="6">
    <location>
        <begin position="1"/>
        <end position="61"/>
    </location>
</feature>
<sequence>MSSTAAADFSFRTTSTGEEEDLGATKLSSGGFQRASSSSPEKRRNRTPNEFEEDEGGQNDERTATEAVVNHDENYLNWGFSQVFGERAPNEEVQDADIISAVEFDRTGDWLATGDRGGRVVLFERVRHAKRREEKHPEDELEDVLMEEMSSEMQYNRDDQVGVMINNNKNNASTSENTNKNGQHQLIAEGGKPEQVEFRYLTEFQSHEPEFDYLKSLEIEEKINTLKWCHQGANEGRFVLSTNDKTIKLWKVFEKRAEAVSGFNRDSNDSINTTTTSTGGAHNWGGNSNNRNNNENSRNNKENNATASGTSTSNTSSETSYRLRIPRVLKGELGFNARCRRCYANAHAYHINSLSVNSDGETFISADDLRVNLWHLERANGSFNIVDIKPENMEELTEVITSACFHPSHCQHFAYSSSKGTIRLADMRINASCNAASKSFEEPEPVEKRSFFSEIIASVSDVKFSKDGRYFLSRDYLTLKLWDVNMEKAPVATFNVHDHLRPRLCDLYEKDSIFDKFQCCIRGDGKHVASGSYNANLRCFNVFESGSEGTTTEITSRMPPRRSESAFGNGGTTREDLFVGGVKTPPNSLANAHHHQNLSDFSSNILHVAWHPEEDILACGVSNSLYIFNA</sequence>
<dbReference type="KEGG" id="bpg:Bathy18g01060"/>
<dbReference type="Gene3D" id="2.130.10.10">
    <property type="entry name" value="YVTN repeat-like/Quinoprotein amine dehydrogenase"/>
    <property type="match status" value="2"/>
</dbReference>
<feature type="compositionally biased region" description="Low complexity" evidence="6">
    <location>
        <begin position="287"/>
        <end position="320"/>
    </location>
</feature>
<evidence type="ECO:0000256" key="6">
    <source>
        <dbReference type="SAM" id="MobiDB-lite"/>
    </source>
</evidence>
<dbReference type="EMBL" id="FO082261">
    <property type="protein sequence ID" value="CCO20593.1"/>
    <property type="molecule type" value="Genomic_DNA"/>
</dbReference>
<evidence type="ECO:0000313" key="7">
    <source>
        <dbReference type="EMBL" id="CCO20593.1"/>
    </source>
</evidence>
<dbReference type="AlphaFoldDB" id="K8FDM0"/>
<name>K8FDM0_9CHLO</name>
<dbReference type="InterPro" id="IPR015943">
    <property type="entry name" value="WD40/YVTN_repeat-like_dom_sf"/>
</dbReference>
<dbReference type="InterPro" id="IPR000009">
    <property type="entry name" value="PP2A_PR55"/>
</dbReference>
<comment type="similarity">
    <text evidence="1 5">Belongs to the phosphatase 2A regulatory subunit B family.</text>
</comment>